<dbReference type="EMBL" id="BMAW01047224">
    <property type="protein sequence ID" value="GFS59735.1"/>
    <property type="molecule type" value="Genomic_DNA"/>
</dbReference>
<dbReference type="Proteomes" id="UP000887013">
    <property type="component" value="Unassembled WGS sequence"/>
</dbReference>
<proteinExistence type="predicted"/>
<organism evidence="1 2">
    <name type="scientific">Nephila pilipes</name>
    <name type="common">Giant wood spider</name>
    <name type="synonym">Nephila maculata</name>
    <dbReference type="NCBI Taxonomy" id="299642"/>
    <lineage>
        <taxon>Eukaryota</taxon>
        <taxon>Metazoa</taxon>
        <taxon>Ecdysozoa</taxon>
        <taxon>Arthropoda</taxon>
        <taxon>Chelicerata</taxon>
        <taxon>Arachnida</taxon>
        <taxon>Araneae</taxon>
        <taxon>Araneomorphae</taxon>
        <taxon>Entelegynae</taxon>
        <taxon>Araneoidea</taxon>
        <taxon>Nephilidae</taxon>
        <taxon>Nephila</taxon>
    </lineage>
</organism>
<comment type="caution">
    <text evidence="1">The sequence shown here is derived from an EMBL/GenBank/DDBJ whole genome shotgun (WGS) entry which is preliminary data.</text>
</comment>
<dbReference type="AlphaFoldDB" id="A0A8X6KMF7"/>
<evidence type="ECO:0000313" key="2">
    <source>
        <dbReference type="Proteomes" id="UP000887013"/>
    </source>
</evidence>
<accession>A0A8X6KMF7</accession>
<reference evidence="1" key="1">
    <citation type="submission" date="2020-08" db="EMBL/GenBank/DDBJ databases">
        <title>Multicomponent nature underlies the extraordinary mechanical properties of spider dragline silk.</title>
        <authorList>
            <person name="Kono N."/>
            <person name="Nakamura H."/>
            <person name="Mori M."/>
            <person name="Yoshida Y."/>
            <person name="Ohtoshi R."/>
            <person name="Malay A.D."/>
            <person name="Moran D.A.P."/>
            <person name="Tomita M."/>
            <person name="Numata K."/>
            <person name="Arakawa K."/>
        </authorList>
    </citation>
    <scope>NUCLEOTIDE SEQUENCE</scope>
</reference>
<protein>
    <submittedName>
        <fullName evidence="1">Uncharacterized protein</fullName>
    </submittedName>
</protein>
<keyword evidence="2" id="KW-1185">Reference proteome</keyword>
<gene>
    <name evidence="1" type="primary">AVEN_157107_1</name>
    <name evidence="1" type="ORF">NPIL_697471</name>
</gene>
<dbReference type="OrthoDB" id="6421015at2759"/>
<sequence>MQLFFNSNQEGFLSYNCYRRLLGVVACDMKCMQRKLSQCFATLALRYFRNPICSAHSELDQCLKTGSQDCDMENSSTVKEVIRIYAETCTEGTPMNAMYQKHRRCVFERAAMVNGQCMRPVFREIMELGFPGQSNYEDKVLKIACKHGDSGNKCIDDGIRDICGDEAVMFRRNLSNPSIALSNEACRLVDDESNDIRDVYRHRRDISTVTEMPPHASHVAAANHHAAALYLGSTMAPNYEIMSGANVGVISQNLMYALFLIFLFKWFSPY</sequence>
<name>A0A8X6KMF7_NEPPI</name>
<evidence type="ECO:0000313" key="1">
    <source>
        <dbReference type="EMBL" id="GFS59735.1"/>
    </source>
</evidence>